<protein>
    <submittedName>
        <fullName evidence="2">Uncharacterized protein</fullName>
    </submittedName>
</protein>
<evidence type="ECO:0000313" key="2">
    <source>
        <dbReference type="EMBL" id="PPQ82199.1"/>
    </source>
</evidence>
<accession>A0A409WUP7</accession>
<dbReference type="OrthoDB" id="9451547at2759"/>
<gene>
    <name evidence="2" type="ORF">CVT25_008061</name>
</gene>
<comment type="caution">
    <text evidence="2">The sequence shown here is derived from an EMBL/GenBank/DDBJ whole genome shotgun (WGS) entry which is preliminary data.</text>
</comment>
<dbReference type="EMBL" id="NHYD01003165">
    <property type="protein sequence ID" value="PPQ82199.1"/>
    <property type="molecule type" value="Genomic_DNA"/>
</dbReference>
<keyword evidence="1" id="KW-1133">Transmembrane helix</keyword>
<organism evidence="2 3">
    <name type="scientific">Psilocybe cyanescens</name>
    <dbReference type="NCBI Taxonomy" id="93625"/>
    <lineage>
        <taxon>Eukaryota</taxon>
        <taxon>Fungi</taxon>
        <taxon>Dikarya</taxon>
        <taxon>Basidiomycota</taxon>
        <taxon>Agaricomycotina</taxon>
        <taxon>Agaricomycetes</taxon>
        <taxon>Agaricomycetidae</taxon>
        <taxon>Agaricales</taxon>
        <taxon>Agaricineae</taxon>
        <taxon>Strophariaceae</taxon>
        <taxon>Psilocybe</taxon>
    </lineage>
</organism>
<keyword evidence="1" id="KW-0472">Membrane</keyword>
<feature type="transmembrane region" description="Helical" evidence="1">
    <location>
        <begin position="79"/>
        <end position="99"/>
    </location>
</feature>
<dbReference type="Proteomes" id="UP000283269">
    <property type="component" value="Unassembled WGS sequence"/>
</dbReference>
<keyword evidence="3" id="KW-1185">Reference proteome</keyword>
<dbReference type="InParanoid" id="A0A409WUP7"/>
<evidence type="ECO:0000256" key="1">
    <source>
        <dbReference type="SAM" id="Phobius"/>
    </source>
</evidence>
<feature type="non-terminal residue" evidence="2">
    <location>
        <position position="195"/>
    </location>
</feature>
<proteinExistence type="predicted"/>
<keyword evidence="1" id="KW-0812">Transmembrane</keyword>
<name>A0A409WUP7_PSICY</name>
<dbReference type="STRING" id="93625.A0A409WUP7"/>
<feature type="transmembrane region" description="Helical" evidence="1">
    <location>
        <begin position="38"/>
        <end position="58"/>
    </location>
</feature>
<dbReference type="AlphaFoldDB" id="A0A409WUP7"/>
<dbReference type="PANTHER" id="PTHR35043">
    <property type="entry name" value="TRANSCRIPTION FACTOR DOMAIN-CONTAINING PROTEIN"/>
    <property type="match status" value="1"/>
</dbReference>
<reference evidence="2 3" key="1">
    <citation type="journal article" date="2018" name="Evol. Lett.">
        <title>Horizontal gene cluster transfer increased hallucinogenic mushroom diversity.</title>
        <authorList>
            <person name="Reynolds H.T."/>
            <person name="Vijayakumar V."/>
            <person name="Gluck-Thaler E."/>
            <person name="Korotkin H.B."/>
            <person name="Matheny P.B."/>
            <person name="Slot J.C."/>
        </authorList>
    </citation>
    <scope>NUCLEOTIDE SEQUENCE [LARGE SCALE GENOMIC DNA]</scope>
    <source>
        <strain evidence="2 3">2631</strain>
    </source>
</reference>
<dbReference type="PANTHER" id="PTHR35043:SF7">
    <property type="entry name" value="TRANSCRIPTION FACTOR DOMAIN-CONTAINING PROTEIN"/>
    <property type="match status" value="1"/>
</dbReference>
<evidence type="ECO:0000313" key="3">
    <source>
        <dbReference type="Proteomes" id="UP000283269"/>
    </source>
</evidence>
<sequence length="195" mass="22375">MALLTSGTVYAAHAHSRYPRDMPASTQFSDDSQFTDRSTWNIALSCFATIFACTWIAIHQNIPSPHDSAIRVFGRRLAIMFYMLIAPELIVVWAARQYLAASEMAKWEKARGWTKTHAFFLIMGGFYLHKDDIPLRPLEYKKMKRLERDGKIEWPTITEAEIKDKSKGDFFAKGVVVMQTTWFIIQCIVRGSKGM</sequence>